<evidence type="ECO:0000313" key="2">
    <source>
        <dbReference type="EnsemblMetazoa" id="AMEM004623-PA"/>
    </source>
</evidence>
<keyword evidence="3" id="KW-1185">Reference proteome</keyword>
<accession>A0A182UW10</accession>
<feature type="compositionally biased region" description="Basic and acidic residues" evidence="1">
    <location>
        <begin position="287"/>
        <end position="303"/>
    </location>
</feature>
<protein>
    <submittedName>
        <fullName evidence="2">Uncharacterized protein</fullName>
    </submittedName>
</protein>
<feature type="compositionally biased region" description="Basic and acidic residues" evidence="1">
    <location>
        <begin position="608"/>
        <end position="621"/>
    </location>
</feature>
<evidence type="ECO:0000256" key="1">
    <source>
        <dbReference type="SAM" id="MobiDB-lite"/>
    </source>
</evidence>
<feature type="region of interest" description="Disordered" evidence="1">
    <location>
        <begin position="285"/>
        <end position="331"/>
    </location>
</feature>
<dbReference type="Proteomes" id="UP000075903">
    <property type="component" value="Unassembled WGS sequence"/>
</dbReference>
<feature type="compositionally biased region" description="Basic and acidic residues" evidence="1">
    <location>
        <begin position="78"/>
        <end position="110"/>
    </location>
</feature>
<organism evidence="2 3">
    <name type="scientific">Anopheles merus</name>
    <name type="common">Mosquito</name>
    <dbReference type="NCBI Taxonomy" id="30066"/>
    <lineage>
        <taxon>Eukaryota</taxon>
        <taxon>Metazoa</taxon>
        <taxon>Ecdysozoa</taxon>
        <taxon>Arthropoda</taxon>
        <taxon>Hexapoda</taxon>
        <taxon>Insecta</taxon>
        <taxon>Pterygota</taxon>
        <taxon>Neoptera</taxon>
        <taxon>Endopterygota</taxon>
        <taxon>Diptera</taxon>
        <taxon>Nematocera</taxon>
        <taxon>Culicoidea</taxon>
        <taxon>Culicidae</taxon>
        <taxon>Anophelinae</taxon>
        <taxon>Anopheles</taxon>
    </lineage>
</organism>
<feature type="compositionally biased region" description="Low complexity" evidence="1">
    <location>
        <begin position="304"/>
        <end position="323"/>
    </location>
</feature>
<dbReference type="VEuPathDB" id="VectorBase:AMEM004623"/>
<evidence type="ECO:0000313" key="3">
    <source>
        <dbReference type="Proteomes" id="UP000075903"/>
    </source>
</evidence>
<feature type="compositionally biased region" description="Low complexity" evidence="1">
    <location>
        <begin position="399"/>
        <end position="409"/>
    </location>
</feature>
<proteinExistence type="predicted"/>
<feature type="region of interest" description="Disordered" evidence="1">
    <location>
        <begin position="377"/>
        <end position="621"/>
    </location>
</feature>
<feature type="region of interest" description="Disordered" evidence="1">
    <location>
        <begin position="198"/>
        <end position="237"/>
    </location>
</feature>
<sequence length="621" mass="65437">MNPIQQLDSDGTQSMKLCLLIATAVVIATSYALPVPKEEVFTVYPVNSAMSQEPSNLPAEAKPEQQSTPADGALAKDLSNEKKVEVTEKVDDTPVESKPEEVKTVSEKVSELTSVMEEATKPSDPVPEAKSAPLTESSDAKVEEAAATVAPKEDDASTTVASNEELRLVVSESVVATEPKVAVPETVAEVPKSVEELPARSVGNETAAKAEEQEPAGKSVESVKVEETKEEKSEPKAVAIESEVKTVVEEMSEKLTEELKAEVAAEPSLVRSVTEEKVMADQVAVKSDVEPTTEKQTVVEKAQESVAAAPEVVPASAADEPVPQTEGVDEVRPTKVRAAPIVEGLKVSQPVEAEPATVAKIHVTVIQEEVMLDGKNAPQKEAVSADEPAVTEVEEKSTEAATTTTVAAEQEVKSETKALETVPETKDAVSNDKLSEVKSVDGVVESKAEAPKPAAVSKEAESKSTPEAVVIVMPSVKSEDATTVVAVAENTDKPAETAEDKAVPEVRSAGASDELPEPATTAKAEEQQAKAAEGSSQPGASESSDTVQEDAQDQSDSVSTTVSIVTEQDTTTVSPVTTTEPESVPTPAKQKAKKQVPPNLKGYSKRLKLQEAQRKQSTDSE</sequence>
<feature type="compositionally biased region" description="Basic and acidic residues" evidence="1">
    <location>
        <begin position="490"/>
        <end position="504"/>
    </location>
</feature>
<feature type="region of interest" description="Disordered" evidence="1">
    <location>
        <begin position="50"/>
        <end position="161"/>
    </location>
</feature>
<feature type="compositionally biased region" description="Polar residues" evidence="1">
    <location>
        <begin position="534"/>
        <end position="546"/>
    </location>
</feature>
<feature type="compositionally biased region" description="Low complexity" evidence="1">
    <location>
        <begin position="554"/>
        <end position="563"/>
    </location>
</feature>
<feature type="compositionally biased region" description="Basic and acidic residues" evidence="1">
    <location>
        <begin position="221"/>
        <end position="235"/>
    </location>
</feature>
<dbReference type="VEuPathDB" id="VectorBase:AMEM21_009117"/>
<reference evidence="2" key="1">
    <citation type="submission" date="2020-05" db="UniProtKB">
        <authorList>
            <consortium name="EnsemblMetazoa"/>
        </authorList>
    </citation>
    <scope>IDENTIFICATION</scope>
    <source>
        <strain evidence="2">MAF</strain>
    </source>
</reference>
<dbReference type="AlphaFoldDB" id="A0A182UW10"/>
<dbReference type="EnsemblMetazoa" id="AMEM004623-RA">
    <property type="protein sequence ID" value="AMEM004623-PA"/>
    <property type="gene ID" value="AMEM004623"/>
</dbReference>
<dbReference type="STRING" id="30066.A0A182UW10"/>
<name>A0A182UW10_ANOME</name>
<feature type="compositionally biased region" description="Basic and acidic residues" evidence="1">
    <location>
        <begin position="410"/>
        <end position="450"/>
    </location>
</feature>
<feature type="compositionally biased region" description="Low complexity" evidence="1">
    <location>
        <begin position="570"/>
        <end position="589"/>
    </location>
</feature>